<dbReference type="Proteomes" id="UP000184066">
    <property type="component" value="Unassembled WGS sequence"/>
</dbReference>
<proteinExistence type="inferred from homology"/>
<dbReference type="Gene3D" id="3.40.50.150">
    <property type="entry name" value="Vaccinia Virus protein VP39"/>
    <property type="match status" value="1"/>
</dbReference>
<dbReference type="EMBL" id="FRDL01000004">
    <property type="protein sequence ID" value="SHN64866.1"/>
    <property type="molecule type" value="Genomic_DNA"/>
</dbReference>
<dbReference type="STRING" id="1189325.SAMN04488119_10451"/>
<dbReference type="AlphaFoldDB" id="A0A1M7T2D8"/>
<feature type="binding site" evidence="6">
    <location>
        <position position="143"/>
    </location>
    <ligand>
        <name>S-adenosyl-L-methionine</name>
        <dbReference type="ChEBI" id="CHEBI:59789"/>
    </ligand>
</feature>
<dbReference type="Pfam" id="PF02527">
    <property type="entry name" value="GidB"/>
    <property type="match status" value="1"/>
</dbReference>
<reference evidence="7 8" key="1">
    <citation type="submission" date="2016-12" db="EMBL/GenBank/DDBJ databases">
        <authorList>
            <person name="Song W.-J."/>
            <person name="Kurnit D.M."/>
        </authorList>
    </citation>
    <scope>NUCLEOTIDE SEQUENCE [LARGE SCALE GENOMIC DNA]</scope>
    <source>
        <strain evidence="7 8">CGMCC 1.10808</strain>
    </source>
</reference>
<comment type="similarity">
    <text evidence="6">Belongs to the methyltransferase superfamily. RNA methyltransferase RsmG family.</text>
</comment>
<dbReference type="GO" id="GO:0070043">
    <property type="term" value="F:rRNA (guanine-N7-)-methyltransferase activity"/>
    <property type="evidence" value="ECO:0007669"/>
    <property type="project" value="UniProtKB-UniRule"/>
</dbReference>
<dbReference type="PANTHER" id="PTHR31760">
    <property type="entry name" value="S-ADENOSYL-L-METHIONINE-DEPENDENT METHYLTRANSFERASES SUPERFAMILY PROTEIN"/>
    <property type="match status" value="1"/>
</dbReference>
<dbReference type="NCBIfam" id="TIGR00138">
    <property type="entry name" value="rsmG_gidB"/>
    <property type="match status" value="1"/>
</dbReference>
<keyword evidence="3 6" id="KW-0489">Methyltransferase</keyword>
<evidence type="ECO:0000313" key="7">
    <source>
        <dbReference type="EMBL" id="SHN64866.1"/>
    </source>
</evidence>
<protein>
    <recommendedName>
        <fullName evidence="6">Ribosomal RNA small subunit methyltransferase G</fullName>
        <ecNumber evidence="6">2.1.1.170</ecNumber>
    </recommendedName>
    <alternativeName>
        <fullName evidence="6">16S rRNA 7-methylguanosine methyltransferase</fullName>
        <shortName evidence="6">16S rRNA m7G methyltransferase</shortName>
    </alternativeName>
</protein>
<feature type="binding site" evidence="6">
    <location>
        <position position="75"/>
    </location>
    <ligand>
        <name>S-adenosyl-L-methionine</name>
        <dbReference type="ChEBI" id="CHEBI:59789"/>
    </ligand>
</feature>
<name>A0A1M7T2D8_9RHOB</name>
<sequence>MNRRDVENFLANEVGVSRETLERLDLFEQLLGRWNRAINLVGPSTLDSIWERHFADSAQLWLLRPEVITSWLDLGSGGGFPGLVIAAIAAELNPTLQVTLVESDSRKCAFLLAAAREMSVNATVLNKRIESIPAGPHEVISARALAPLSKLLDMTERFAPFSPRLLFPKGANALSELTEARKSWNIDARLMPSRVDPRGQILEISRFSRVQHA</sequence>
<evidence type="ECO:0000256" key="1">
    <source>
        <dbReference type="ARBA" id="ARBA00022490"/>
    </source>
</evidence>
<accession>A0A1M7T2D8</accession>
<comment type="catalytic activity">
    <reaction evidence="6">
        <text>guanosine(527) in 16S rRNA + S-adenosyl-L-methionine = N(7)-methylguanosine(527) in 16S rRNA + S-adenosyl-L-homocysteine</text>
        <dbReference type="Rhea" id="RHEA:42732"/>
        <dbReference type="Rhea" id="RHEA-COMP:10209"/>
        <dbReference type="Rhea" id="RHEA-COMP:10210"/>
        <dbReference type="ChEBI" id="CHEBI:57856"/>
        <dbReference type="ChEBI" id="CHEBI:59789"/>
        <dbReference type="ChEBI" id="CHEBI:74269"/>
        <dbReference type="ChEBI" id="CHEBI:74480"/>
        <dbReference type="EC" id="2.1.1.170"/>
    </reaction>
</comment>
<keyword evidence="2 6" id="KW-0698">rRNA processing</keyword>
<keyword evidence="5 6" id="KW-0949">S-adenosyl-L-methionine</keyword>
<evidence type="ECO:0000256" key="5">
    <source>
        <dbReference type="ARBA" id="ARBA00022691"/>
    </source>
</evidence>
<dbReference type="InterPro" id="IPR003682">
    <property type="entry name" value="rRNA_ssu_MeTfrase_G"/>
</dbReference>
<organism evidence="7 8">
    <name type="scientific">Oceanicella actignis</name>
    <dbReference type="NCBI Taxonomy" id="1189325"/>
    <lineage>
        <taxon>Bacteria</taxon>
        <taxon>Pseudomonadati</taxon>
        <taxon>Pseudomonadota</taxon>
        <taxon>Alphaproteobacteria</taxon>
        <taxon>Rhodobacterales</taxon>
        <taxon>Paracoccaceae</taxon>
        <taxon>Oceanicella</taxon>
    </lineage>
</organism>
<dbReference type="HAMAP" id="MF_00074">
    <property type="entry name" value="16SrRNA_methyltr_G"/>
    <property type="match status" value="1"/>
</dbReference>
<dbReference type="InterPro" id="IPR029063">
    <property type="entry name" value="SAM-dependent_MTases_sf"/>
</dbReference>
<dbReference type="OrthoDB" id="9808773at2"/>
<keyword evidence="1 6" id="KW-0963">Cytoplasm</keyword>
<dbReference type="RefSeq" id="WP_072747026.1">
    <property type="nucleotide sequence ID" value="NZ_FOHL01000004.1"/>
</dbReference>
<feature type="binding site" evidence="6">
    <location>
        <position position="80"/>
    </location>
    <ligand>
        <name>S-adenosyl-L-methionine</name>
        <dbReference type="ChEBI" id="CHEBI:59789"/>
    </ligand>
</feature>
<evidence type="ECO:0000256" key="3">
    <source>
        <dbReference type="ARBA" id="ARBA00022603"/>
    </source>
</evidence>
<comment type="caution">
    <text evidence="6">Lacks conserved residue(s) required for the propagation of feature annotation.</text>
</comment>
<evidence type="ECO:0000256" key="2">
    <source>
        <dbReference type="ARBA" id="ARBA00022552"/>
    </source>
</evidence>
<dbReference type="PANTHER" id="PTHR31760:SF0">
    <property type="entry name" value="S-ADENOSYL-L-METHIONINE-DEPENDENT METHYLTRANSFERASES SUPERFAMILY PROTEIN"/>
    <property type="match status" value="1"/>
</dbReference>
<dbReference type="GO" id="GO:0005829">
    <property type="term" value="C:cytosol"/>
    <property type="evidence" value="ECO:0007669"/>
    <property type="project" value="TreeGrafter"/>
</dbReference>
<evidence type="ECO:0000313" key="8">
    <source>
        <dbReference type="Proteomes" id="UP000184066"/>
    </source>
</evidence>
<keyword evidence="8" id="KW-1185">Reference proteome</keyword>
<comment type="subcellular location">
    <subcellularLocation>
        <location evidence="6">Cytoplasm</location>
    </subcellularLocation>
</comment>
<evidence type="ECO:0000256" key="6">
    <source>
        <dbReference type="HAMAP-Rule" id="MF_00074"/>
    </source>
</evidence>
<dbReference type="EC" id="2.1.1.170" evidence="6"/>
<gene>
    <name evidence="6" type="primary">rsmG</name>
    <name evidence="7" type="ORF">SAMN05216200_10451</name>
</gene>
<dbReference type="SUPFAM" id="SSF53335">
    <property type="entry name" value="S-adenosyl-L-methionine-dependent methyltransferases"/>
    <property type="match status" value="1"/>
</dbReference>
<comment type="function">
    <text evidence="6">Specifically methylates the N7 position of guanine in position 527 of 16S rRNA.</text>
</comment>
<evidence type="ECO:0000256" key="4">
    <source>
        <dbReference type="ARBA" id="ARBA00022679"/>
    </source>
</evidence>
<feature type="binding site" evidence="6">
    <location>
        <begin position="129"/>
        <end position="130"/>
    </location>
    <ligand>
        <name>S-adenosyl-L-methionine</name>
        <dbReference type="ChEBI" id="CHEBI:59789"/>
    </ligand>
</feature>
<keyword evidence="4 6" id="KW-0808">Transferase</keyword>